<dbReference type="GeneID" id="82849229"/>
<name>A0A843AWZ8_METFO</name>
<proteinExistence type="predicted"/>
<comment type="caution">
    <text evidence="1">The sequence shown here is derived from an EMBL/GenBank/DDBJ whole genome shotgun (WGS) entry which is preliminary data.</text>
</comment>
<reference evidence="1" key="1">
    <citation type="submission" date="2020-10" db="EMBL/GenBank/DDBJ databases">
        <title>Dehalococcoides mccartyi of a TCE/Cr reducing biochatode.</title>
        <authorList>
            <person name="Matturro B."/>
        </authorList>
    </citation>
    <scope>NUCLEOTIDE SEQUENCE</scope>
    <source>
        <strain evidence="1">Bin2</strain>
    </source>
</reference>
<evidence type="ECO:0000313" key="2">
    <source>
        <dbReference type="Proteomes" id="UP000606900"/>
    </source>
</evidence>
<dbReference type="RefSeq" id="WP_171824055.1">
    <property type="nucleotide sequence ID" value="NZ_CALCVY010000253.1"/>
</dbReference>
<protein>
    <submittedName>
        <fullName evidence="1">Uncharacterized protein</fullName>
    </submittedName>
</protein>
<dbReference type="EMBL" id="JADIIL010000025">
    <property type="protein sequence ID" value="MBF4475215.1"/>
    <property type="molecule type" value="Genomic_DNA"/>
</dbReference>
<dbReference type="AlphaFoldDB" id="A0A843AWZ8"/>
<sequence>MRVKLNQNRVICREHNHCQYESCKHYSWHEEKDSCKSRKCQKLRQMVKCTKTPVKND</sequence>
<accession>A0A843AWZ8</accession>
<organism evidence="1 2">
    <name type="scientific">Methanobacterium formicicum</name>
    <dbReference type="NCBI Taxonomy" id="2162"/>
    <lineage>
        <taxon>Archaea</taxon>
        <taxon>Methanobacteriati</taxon>
        <taxon>Methanobacteriota</taxon>
        <taxon>Methanomada group</taxon>
        <taxon>Methanobacteria</taxon>
        <taxon>Methanobacteriales</taxon>
        <taxon>Methanobacteriaceae</taxon>
        <taxon>Methanobacterium</taxon>
    </lineage>
</organism>
<evidence type="ECO:0000313" key="1">
    <source>
        <dbReference type="EMBL" id="MBF4475215.1"/>
    </source>
</evidence>
<gene>
    <name evidence="1" type="ORF">ISP06_07080</name>
</gene>
<dbReference type="Proteomes" id="UP000606900">
    <property type="component" value="Unassembled WGS sequence"/>
</dbReference>